<protein>
    <submittedName>
        <fullName evidence="1">Uncharacterized protein</fullName>
    </submittedName>
</protein>
<evidence type="ECO:0000313" key="1">
    <source>
        <dbReference type="EMBL" id="KAJ8871936.1"/>
    </source>
</evidence>
<name>A0ABQ9GIV1_9NEOP</name>
<keyword evidence="2" id="KW-1185">Reference proteome</keyword>
<reference evidence="1 2" key="1">
    <citation type="submission" date="2023-02" db="EMBL/GenBank/DDBJ databases">
        <title>LHISI_Scaffold_Assembly.</title>
        <authorList>
            <person name="Stuart O.P."/>
            <person name="Cleave R."/>
            <person name="Magrath M.J.L."/>
            <person name="Mikheyev A.S."/>
        </authorList>
    </citation>
    <scope>NUCLEOTIDE SEQUENCE [LARGE SCALE GENOMIC DNA]</scope>
    <source>
        <strain evidence="1">Daus_M_001</strain>
        <tissue evidence="1">Leg muscle</tissue>
    </source>
</reference>
<proteinExistence type="predicted"/>
<gene>
    <name evidence="1" type="ORF">PR048_028276</name>
</gene>
<comment type="caution">
    <text evidence="1">The sequence shown here is derived from an EMBL/GenBank/DDBJ whole genome shotgun (WGS) entry which is preliminary data.</text>
</comment>
<accession>A0ABQ9GIV1</accession>
<evidence type="ECO:0000313" key="2">
    <source>
        <dbReference type="Proteomes" id="UP001159363"/>
    </source>
</evidence>
<dbReference type="EMBL" id="JARBHB010000012">
    <property type="protein sequence ID" value="KAJ8871936.1"/>
    <property type="molecule type" value="Genomic_DNA"/>
</dbReference>
<dbReference type="Proteomes" id="UP001159363">
    <property type="component" value="Chromosome 11"/>
</dbReference>
<organism evidence="1 2">
    <name type="scientific">Dryococelus australis</name>
    <dbReference type="NCBI Taxonomy" id="614101"/>
    <lineage>
        <taxon>Eukaryota</taxon>
        <taxon>Metazoa</taxon>
        <taxon>Ecdysozoa</taxon>
        <taxon>Arthropoda</taxon>
        <taxon>Hexapoda</taxon>
        <taxon>Insecta</taxon>
        <taxon>Pterygota</taxon>
        <taxon>Neoptera</taxon>
        <taxon>Polyneoptera</taxon>
        <taxon>Phasmatodea</taxon>
        <taxon>Verophasmatodea</taxon>
        <taxon>Anareolatae</taxon>
        <taxon>Phasmatidae</taxon>
        <taxon>Eurycanthinae</taxon>
        <taxon>Dryococelus</taxon>
    </lineage>
</organism>
<sequence>MPLVSGFSRDLPFPLPFHYGTAPYSPHSPSSVLKTLLLRATQTSSLALSLTWDPNNAIMGSEPHFPFCFYVINSSPLCTSPTRDLTTAVDAMEIRACSYKMPTILLNRDKLATLKQRPNAKDIILYTSPLKRKTAHWPFYTHLLSYHTIIPS</sequence>